<keyword evidence="1" id="KW-0808">Transferase</keyword>
<name>A0A699INI2_TANCI</name>
<sequence>INECEPDQSDCVYGCANTKGSYECSCFWGQRGDVRTNGTGCIYSAGKIFAGMKKQYKGFSFIQCTSIIIRIID</sequence>
<dbReference type="GO" id="GO:0016301">
    <property type="term" value="F:kinase activity"/>
    <property type="evidence" value="ECO:0007669"/>
    <property type="project" value="UniProtKB-KW"/>
</dbReference>
<dbReference type="EMBL" id="BKCJ010293553">
    <property type="protein sequence ID" value="GEZ55761.1"/>
    <property type="molecule type" value="Genomic_DNA"/>
</dbReference>
<comment type="caution">
    <text evidence="1">The sequence shown here is derived from an EMBL/GenBank/DDBJ whole genome shotgun (WGS) entry which is preliminary data.</text>
</comment>
<dbReference type="SUPFAM" id="SSF57196">
    <property type="entry name" value="EGF/Laminin"/>
    <property type="match status" value="1"/>
</dbReference>
<accession>A0A699INI2</accession>
<proteinExistence type="predicted"/>
<keyword evidence="1" id="KW-0675">Receptor</keyword>
<dbReference type="Gene3D" id="2.10.25.10">
    <property type="entry name" value="Laminin"/>
    <property type="match status" value="1"/>
</dbReference>
<evidence type="ECO:0000313" key="1">
    <source>
        <dbReference type="EMBL" id="GEZ55761.1"/>
    </source>
</evidence>
<reference evidence="1" key="1">
    <citation type="journal article" date="2019" name="Sci. Rep.">
        <title>Draft genome of Tanacetum cinerariifolium, the natural source of mosquito coil.</title>
        <authorList>
            <person name="Yamashiro T."/>
            <person name="Shiraishi A."/>
            <person name="Satake H."/>
            <person name="Nakayama K."/>
        </authorList>
    </citation>
    <scope>NUCLEOTIDE SEQUENCE</scope>
</reference>
<feature type="non-terminal residue" evidence="1">
    <location>
        <position position="1"/>
    </location>
</feature>
<organism evidence="1">
    <name type="scientific">Tanacetum cinerariifolium</name>
    <name type="common">Dalmatian daisy</name>
    <name type="synonym">Chrysanthemum cinerariifolium</name>
    <dbReference type="NCBI Taxonomy" id="118510"/>
    <lineage>
        <taxon>Eukaryota</taxon>
        <taxon>Viridiplantae</taxon>
        <taxon>Streptophyta</taxon>
        <taxon>Embryophyta</taxon>
        <taxon>Tracheophyta</taxon>
        <taxon>Spermatophyta</taxon>
        <taxon>Magnoliopsida</taxon>
        <taxon>eudicotyledons</taxon>
        <taxon>Gunneridae</taxon>
        <taxon>Pentapetalae</taxon>
        <taxon>asterids</taxon>
        <taxon>campanulids</taxon>
        <taxon>Asterales</taxon>
        <taxon>Asteraceae</taxon>
        <taxon>Asteroideae</taxon>
        <taxon>Anthemideae</taxon>
        <taxon>Anthemidinae</taxon>
        <taxon>Tanacetum</taxon>
    </lineage>
</organism>
<dbReference type="AlphaFoldDB" id="A0A699INI2"/>
<protein>
    <submittedName>
        <fullName evidence="1">Wall-associated receptor kinase 2-like</fullName>
    </submittedName>
</protein>
<gene>
    <name evidence="1" type="ORF">Tci_527734</name>
</gene>
<keyword evidence="1" id="KW-0418">Kinase</keyword>